<accession>A0AAN5CHZ6</accession>
<comment type="caution">
    <text evidence="3">The sequence shown here is derived from an EMBL/GenBank/DDBJ whole genome shotgun (WGS) entry which is preliminary data.</text>
</comment>
<feature type="transmembrane region" description="Helical" evidence="1">
    <location>
        <begin position="36"/>
        <end position="60"/>
    </location>
</feature>
<sequence>GVDVHILAWFVPAWLLTTCFELGISIERGAETIEAAVATILSNLSDVTAFSTNIIVFLFARRKNRAAHKQLNERYQIRSIFPYF</sequence>
<keyword evidence="1" id="KW-0812">Transmembrane</keyword>
<protein>
    <recommendedName>
        <fullName evidence="5">G protein-coupled receptor</fullName>
    </recommendedName>
</protein>
<proteinExistence type="predicted"/>
<evidence type="ECO:0008006" key="5">
    <source>
        <dbReference type="Google" id="ProtNLM"/>
    </source>
</evidence>
<evidence type="ECO:0000256" key="1">
    <source>
        <dbReference type="SAM" id="Phobius"/>
    </source>
</evidence>
<gene>
    <name evidence="2" type="ORF">PMAYCL1PPCAC_14927</name>
    <name evidence="3" type="ORF">PMAYCL1PPCAC_14933</name>
</gene>
<dbReference type="AlphaFoldDB" id="A0AAN5CHZ6"/>
<reference evidence="4" key="1">
    <citation type="submission" date="2022-10" db="EMBL/GenBank/DDBJ databases">
        <title>Genome assembly of Pristionchus species.</title>
        <authorList>
            <person name="Yoshida K."/>
            <person name="Sommer R.J."/>
        </authorList>
    </citation>
    <scope>NUCLEOTIDE SEQUENCE [LARGE SCALE GENOMIC DNA]</scope>
    <source>
        <strain evidence="2 4">RS5460</strain>
    </source>
</reference>
<reference evidence="3" key="2">
    <citation type="submission" date="2023-06" db="EMBL/GenBank/DDBJ databases">
        <title>Genome assembly of Pristionchus species.</title>
        <authorList>
            <person name="Yoshida K."/>
            <person name="Sommer R.J."/>
        </authorList>
    </citation>
    <scope>NUCLEOTIDE SEQUENCE</scope>
    <source>
        <strain evidence="3">RS5460</strain>
    </source>
</reference>
<evidence type="ECO:0000313" key="4">
    <source>
        <dbReference type="Proteomes" id="UP001328107"/>
    </source>
</evidence>
<keyword evidence="1" id="KW-0472">Membrane</keyword>
<keyword evidence="1" id="KW-1133">Transmembrane helix</keyword>
<name>A0AAN5CHZ6_9BILA</name>
<dbReference type="EMBL" id="BTRK01000004">
    <property type="protein sequence ID" value="GMR44732.1"/>
    <property type="molecule type" value="Genomic_DNA"/>
</dbReference>
<keyword evidence="4" id="KW-1185">Reference proteome</keyword>
<feature type="transmembrane region" description="Helical" evidence="1">
    <location>
        <begin position="6"/>
        <end position="24"/>
    </location>
</feature>
<evidence type="ECO:0000313" key="2">
    <source>
        <dbReference type="EMBL" id="GMR44732.1"/>
    </source>
</evidence>
<organism evidence="3 4">
    <name type="scientific">Pristionchus mayeri</name>
    <dbReference type="NCBI Taxonomy" id="1317129"/>
    <lineage>
        <taxon>Eukaryota</taxon>
        <taxon>Metazoa</taxon>
        <taxon>Ecdysozoa</taxon>
        <taxon>Nematoda</taxon>
        <taxon>Chromadorea</taxon>
        <taxon>Rhabditida</taxon>
        <taxon>Rhabditina</taxon>
        <taxon>Diplogasteromorpha</taxon>
        <taxon>Diplogasteroidea</taxon>
        <taxon>Neodiplogasteridae</taxon>
        <taxon>Pristionchus</taxon>
    </lineage>
</organism>
<evidence type="ECO:0000313" key="3">
    <source>
        <dbReference type="EMBL" id="GMR44738.1"/>
    </source>
</evidence>
<feature type="non-terminal residue" evidence="3">
    <location>
        <position position="1"/>
    </location>
</feature>
<dbReference type="EMBL" id="BTRK01000004">
    <property type="protein sequence ID" value="GMR44738.1"/>
    <property type="molecule type" value="Genomic_DNA"/>
</dbReference>
<dbReference type="Proteomes" id="UP001328107">
    <property type="component" value="Unassembled WGS sequence"/>
</dbReference>